<evidence type="ECO:0000313" key="3">
    <source>
        <dbReference type="EMBL" id="KAG2904236.1"/>
    </source>
</evidence>
<dbReference type="GO" id="GO:0003676">
    <property type="term" value="F:nucleic acid binding"/>
    <property type="evidence" value="ECO:0007669"/>
    <property type="project" value="InterPro"/>
</dbReference>
<dbReference type="EMBL" id="RCMK01000567">
    <property type="protein sequence ID" value="KAG2921502.1"/>
    <property type="molecule type" value="Genomic_DNA"/>
</dbReference>
<gene>
    <name evidence="2" type="ORF">PC113_g10123</name>
    <name evidence="3" type="ORF">PC115_g15049</name>
    <name evidence="4" type="ORF">PC117_g16222</name>
    <name evidence="5" type="ORF">PC118_g21006</name>
    <name evidence="6" type="ORF">PC129_g8808</name>
</gene>
<evidence type="ECO:0000259" key="1">
    <source>
        <dbReference type="Pfam" id="PF03184"/>
    </source>
</evidence>
<sequence length="103" mass="11905">MPDSFRASVFLCASATGRKLRPMIVFAGAPGAVVLDELREDKRYDWERGYHTVQAKAYCDKKVMEEWIVNVWAPDIQGPSVLLQRVRAMQKGSWQHRRQLVKE</sequence>
<dbReference type="EMBL" id="RCML01001358">
    <property type="protein sequence ID" value="KAG2963220.1"/>
    <property type="molecule type" value="Genomic_DNA"/>
</dbReference>
<proteinExistence type="predicted"/>
<evidence type="ECO:0000313" key="7">
    <source>
        <dbReference type="Proteomes" id="UP000736787"/>
    </source>
</evidence>
<dbReference type="EMBL" id="RCMV01000264">
    <property type="protein sequence ID" value="KAG3220443.1"/>
    <property type="molecule type" value="Genomic_DNA"/>
</dbReference>
<dbReference type="AlphaFoldDB" id="A0A8T1CH54"/>
<organism evidence="4 7">
    <name type="scientific">Phytophthora cactorum</name>
    <dbReference type="NCBI Taxonomy" id="29920"/>
    <lineage>
        <taxon>Eukaryota</taxon>
        <taxon>Sar</taxon>
        <taxon>Stramenopiles</taxon>
        <taxon>Oomycota</taxon>
        <taxon>Peronosporomycetes</taxon>
        <taxon>Peronosporales</taxon>
        <taxon>Peronosporaceae</taxon>
        <taxon>Phytophthora</taxon>
    </lineage>
</organism>
<dbReference type="Proteomes" id="UP000736787">
    <property type="component" value="Unassembled WGS sequence"/>
</dbReference>
<dbReference type="Pfam" id="PF03184">
    <property type="entry name" value="DDE_1"/>
    <property type="match status" value="1"/>
</dbReference>
<feature type="domain" description="DDE-1" evidence="1">
    <location>
        <begin position="6"/>
        <end position="77"/>
    </location>
</feature>
<evidence type="ECO:0000313" key="5">
    <source>
        <dbReference type="EMBL" id="KAG2963220.1"/>
    </source>
</evidence>
<evidence type="ECO:0000313" key="6">
    <source>
        <dbReference type="EMBL" id="KAG3220443.1"/>
    </source>
</evidence>
<comment type="caution">
    <text evidence="4">The sequence shown here is derived from an EMBL/GenBank/DDBJ whole genome shotgun (WGS) entry which is preliminary data.</text>
</comment>
<dbReference type="InterPro" id="IPR004875">
    <property type="entry name" value="DDE_SF_endonuclease_dom"/>
</dbReference>
<dbReference type="Proteomes" id="UP000697107">
    <property type="component" value="Unassembled WGS sequence"/>
</dbReference>
<name>A0A8T1CH54_9STRA</name>
<dbReference type="Proteomes" id="UP000760860">
    <property type="component" value="Unassembled WGS sequence"/>
</dbReference>
<protein>
    <recommendedName>
        <fullName evidence="1">DDE-1 domain-containing protein</fullName>
    </recommendedName>
</protein>
<dbReference type="Proteomes" id="UP000735874">
    <property type="component" value="Unassembled WGS sequence"/>
</dbReference>
<dbReference type="VEuPathDB" id="FungiDB:PC110_g8567"/>
<accession>A0A8T1CH54</accession>
<dbReference type="EMBL" id="RCMI01000599">
    <property type="protein sequence ID" value="KAG2904236.1"/>
    <property type="molecule type" value="Genomic_DNA"/>
</dbReference>
<evidence type="ECO:0000313" key="4">
    <source>
        <dbReference type="EMBL" id="KAG2921502.1"/>
    </source>
</evidence>
<dbReference type="EMBL" id="RCMG01000265">
    <property type="protein sequence ID" value="KAG2858094.1"/>
    <property type="molecule type" value="Genomic_DNA"/>
</dbReference>
<reference evidence="4" key="1">
    <citation type="submission" date="2018-10" db="EMBL/GenBank/DDBJ databases">
        <title>Effector identification in a new, highly contiguous assembly of the strawberry crown rot pathogen Phytophthora cactorum.</title>
        <authorList>
            <person name="Armitage A.D."/>
            <person name="Nellist C.F."/>
            <person name="Bates H."/>
            <person name="Vickerstaff R.J."/>
            <person name="Harrison R.J."/>
        </authorList>
    </citation>
    <scope>NUCLEOTIDE SEQUENCE</scope>
    <source>
        <strain evidence="2">15-7</strain>
        <strain evidence="3">4032</strain>
        <strain evidence="4">4040</strain>
        <strain evidence="5">P415</strain>
        <strain evidence="6">P421</strain>
    </source>
</reference>
<evidence type="ECO:0000313" key="2">
    <source>
        <dbReference type="EMBL" id="KAG2858094.1"/>
    </source>
</evidence>
<dbReference type="Proteomes" id="UP000774804">
    <property type="component" value="Unassembled WGS sequence"/>
</dbReference>